<dbReference type="AlphaFoldDB" id="A0A9Q8VH65"/>
<feature type="compositionally biased region" description="Polar residues" evidence="1">
    <location>
        <begin position="121"/>
        <end position="136"/>
    </location>
</feature>
<sequence>MQYQAHTTTTGRTNIPNMRLQWCMACTKPLALNAGYSVQLGRVEVAIGGNRYGLQSEGSGHAEKQLLARPFRFLSAACDHVASALGEVSLMVGVAAESCAPLFGDDESREAGYFESVENDPANSGGTKTASDSSGG</sequence>
<gene>
    <name evidence="2" type="ORF">G8B11_01540</name>
</gene>
<evidence type="ECO:0000313" key="2">
    <source>
        <dbReference type="EMBL" id="UNL81139.1"/>
    </source>
</evidence>
<proteinExistence type="predicted"/>
<accession>A0A9Q8VH65</accession>
<organism evidence="2 3">
    <name type="scientific">Bifidobacterium longum subsp. longum</name>
    <dbReference type="NCBI Taxonomy" id="1679"/>
    <lineage>
        <taxon>Bacteria</taxon>
        <taxon>Bacillati</taxon>
        <taxon>Actinomycetota</taxon>
        <taxon>Actinomycetes</taxon>
        <taxon>Bifidobacteriales</taxon>
        <taxon>Bifidobacteriaceae</taxon>
        <taxon>Bifidobacterium</taxon>
    </lineage>
</organism>
<protein>
    <submittedName>
        <fullName evidence="2">Uncharacterized protein</fullName>
    </submittedName>
</protein>
<evidence type="ECO:0000313" key="3">
    <source>
        <dbReference type="Proteomes" id="UP000829452"/>
    </source>
</evidence>
<feature type="region of interest" description="Disordered" evidence="1">
    <location>
        <begin position="111"/>
        <end position="136"/>
    </location>
</feature>
<dbReference type="EMBL" id="CP049772">
    <property type="protein sequence ID" value="UNL81139.1"/>
    <property type="molecule type" value="Genomic_DNA"/>
</dbReference>
<evidence type="ECO:0000256" key="1">
    <source>
        <dbReference type="SAM" id="MobiDB-lite"/>
    </source>
</evidence>
<reference evidence="2" key="1">
    <citation type="submission" date="2020-02" db="EMBL/GenBank/DDBJ databases">
        <title>The Isolation and identification of Lactobacillus and Bifidobacterium species from dairy as potential probiotics for calf scour mitigation.</title>
        <authorList>
            <person name="Dhadda K."/>
            <person name="Guan L."/>
            <person name="Chen Y."/>
            <person name="Malmuthuge N."/>
        </authorList>
    </citation>
    <scope>NUCLEOTIDE SEQUENCE</scope>
    <source>
        <strain evidence="2">B1</strain>
    </source>
</reference>
<dbReference type="Proteomes" id="UP000829452">
    <property type="component" value="Chromosome"/>
</dbReference>
<name>A0A9Q8VH65_BIFLL</name>